<keyword evidence="5" id="KW-1185">Reference proteome</keyword>
<keyword evidence="3" id="KW-0732">Signal</keyword>
<sequence length="95" mass="10378">MKFITLVFTASVLLSMVLTRTIVSGEEVKAACHLEDLQICKHAIITESPPSTECCKKLKEQQSCLCKYLLSPPISQYIGAAKRVIAACGIHIPNC</sequence>
<reference evidence="5" key="2">
    <citation type="journal article" date="2014" name="Nat. Commun.">
        <title>The emerging biofuel crop Camelina sativa retains a highly undifferentiated hexaploid genome structure.</title>
        <authorList>
            <person name="Kagale S."/>
            <person name="Koh C."/>
            <person name="Nixon J."/>
            <person name="Bollina V."/>
            <person name="Clarke W.E."/>
            <person name="Tuteja R."/>
            <person name="Spillane C."/>
            <person name="Robinson S.J."/>
            <person name="Links M.G."/>
            <person name="Clarke C."/>
            <person name="Higgins E.E."/>
            <person name="Huebert T."/>
            <person name="Sharpe A.G."/>
            <person name="Parkin I.A."/>
        </authorList>
    </citation>
    <scope>NUCLEOTIDE SEQUENCE [LARGE SCALE GENOMIC DNA]</scope>
    <source>
        <strain evidence="5">r\DH55</strain>
    </source>
</reference>
<dbReference type="CDD" id="cd01959">
    <property type="entry name" value="nsLTP2"/>
    <property type="match status" value="1"/>
</dbReference>
<dbReference type="RefSeq" id="XP_019091614.1">
    <property type="nucleotide sequence ID" value="XM_019236069.1"/>
</dbReference>
<evidence type="ECO:0000313" key="7">
    <source>
        <dbReference type="RefSeq" id="XP_019097735.1"/>
    </source>
</evidence>
<dbReference type="Gene3D" id="1.10.110.10">
    <property type="entry name" value="Plant lipid-transfer and hydrophobic proteins"/>
    <property type="match status" value="1"/>
</dbReference>
<evidence type="ECO:0000256" key="2">
    <source>
        <dbReference type="ARBA" id="ARBA00023121"/>
    </source>
</evidence>
<dbReference type="SUPFAM" id="SSF47699">
    <property type="entry name" value="Bifunctional inhibitor/lipid-transfer protein/seed storage 2S albumin"/>
    <property type="match status" value="1"/>
</dbReference>
<dbReference type="Proteomes" id="UP000694864">
    <property type="component" value="Chromosome 3"/>
</dbReference>
<feature type="chain" id="PRO_5045023020" evidence="3">
    <location>
        <begin position="20"/>
        <end position="95"/>
    </location>
</feature>
<name>A0ABM1QXX6_CAMSA</name>
<evidence type="ECO:0000313" key="6">
    <source>
        <dbReference type="RefSeq" id="XP_019091614.1"/>
    </source>
</evidence>
<evidence type="ECO:0000259" key="4">
    <source>
        <dbReference type="Pfam" id="PF00234"/>
    </source>
</evidence>
<dbReference type="Proteomes" id="UP000694864">
    <property type="component" value="Chromosome 14"/>
</dbReference>
<dbReference type="InterPro" id="IPR033872">
    <property type="entry name" value="nsLTP2"/>
</dbReference>
<reference evidence="5" key="1">
    <citation type="journal article" date="1997" name="Nucleic Acids Res.">
        <title>tRNAscan-SE: a program for improved detection of transfer RNA genes in genomic sequence.</title>
        <authorList>
            <person name="Lowe T.M."/>
            <person name="Eddy S.R."/>
        </authorList>
    </citation>
    <scope>NUCLEOTIDE SEQUENCE [LARGE SCALE GENOMIC DNA]</scope>
    <source>
        <strain evidence="5">r\DH55</strain>
    </source>
</reference>
<dbReference type="GeneID" id="109128881"/>
<evidence type="ECO:0000256" key="1">
    <source>
        <dbReference type="ARBA" id="ARBA00022448"/>
    </source>
</evidence>
<gene>
    <name evidence="6" type="primary">LOC109128881</name>
    <name evidence="7" type="synonym">LOC109131338</name>
</gene>
<reference evidence="6 7" key="3">
    <citation type="submission" date="2025-05" db="UniProtKB">
        <authorList>
            <consortium name="RefSeq"/>
        </authorList>
    </citation>
    <scope>IDENTIFICATION</scope>
    <source>
        <tissue evidence="6 7">Leaf</tissue>
    </source>
</reference>
<dbReference type="InterPro" id="IPR036312">
    <property type="entry name" value="Bifun_inhib/LTP/seed_sf"/>
</dbReference>
<evidence type="ECO:0000313" key="5">
    <source>
        <dbReference type="Proteomes" id="UP000694864"/>
    </source>
</evidence>
<keyword evidence="2" id="KW-0446">Lipid-binding</keyword>
<feature type="domain" description="Bifunctional inhibitor/plant lipid transfer protein/seed storage helical" evidence="4">
    <location>
        <begin position="35"/>
        <end position="95"/>
    </location>
</feature>
<dbReference type="GeneID" id="109131338"/>
<feature type="signal peptide" evidence="3">
    <location>
        <begin position="1"/>
        <end position="19"/>
    </location>
</feature>
<accession>A0ABM1QXX6</accession>
<organism evidence="5 6">
    <name type="scientific">Camelina sativa</name>
    <name type="common">False flax</name>
    <name type="synonym">Myagrum sativum</name>
    <dbReference type="NCBI Taxonomy" id="90675"/>
    <lineage>
        <taxon>Eukaryota</taxon>
        <taxon>Viridiplantae</taxon>
        <taxon>Streptophyta</taxon>
        <taxon>Embryophyta</taxon>
        <taxon>Tracheophyta</taxon>
        <taxon>Spermatophyta</taxon>
        <taxon>Magnoliopsida</taxon>
        <taxon>eudicotyledons</taxon>
        <taxon>Gunneridae</taxon>
        <taxon>Pentapetalae</taxon>
        <taxon>rosids</taxon>
        <taxon>malvids</taxon>
        <taxon>Brassicales</taxon>
        <taxon>Brassicaceae</taxon>
        <taxon>Camelineae</taxon>
        <taxon>Camelina</taxon>
    </lineage>
</organism>
<dbReference type="RefSeq" id="XP_019097735.1">
    <property type="nucleotide sequence ID" value="XM_019242190.1"/>
</dbReference>
<evidence type="ECO:0000256" key="3">
    <source>
        <dbReference type="SAM" id="SignalP"/>
    </source>
</evidence>
<dbReference type="InterPro" id="IPR016140">
    <property type="entry name" value="Bifunc_inhib/LTP/seed_store"/>
</dbReference>
<keyword evidence="1" id="KW-0813">Transport</keyword>
<dbReference type="Pfam" id="PF00234">
    <property type="entry name" value="Tryp_alpha_amyl"/>
    <property type="match status" value="1"/>
</dbReference>
<proteinExistence type="predicted"/>
<protein>
    <submittedName>
        <fullName evidence="6 7">Non-specific lipid-transfer protein 2P-like</fullName>
    </submittedName>
</protein>
<dbReference type="PANTHER" id="PTHR33214:SF47">
    <property type="entry name" value="BIFUNCTIONAL INHIBITOR_LIPID-TRANSFER PROTEIN_SEED STORAGE 2S ALBUMIN SUPERFAMILY PROTEIN"/>
    <property type="match status" value="1"/>
</dbReference>
<dbReference type="PANTHER" id="PTHR33214">
    <property type="entry name" value="BIFUNCTIONAL INHIBITOR/LIPID-TRANSFER PROTEIN/SEED STORAGE 2S ALBUMIN SUPERFAMILY PROTEIN"/>
    <property type="match status" value="1"/>
</dbReference>